<dbReference type="Gene3D" id="3.10.129.10">
    <property type="entry name" value="Hotdog Thioesterase"/>
    <property type="match status" value="1"/>
</dbReference>
<gene>
    <name evidence="4" type="ORF">DF3PB_920009</name>
</gene>
<dbReference type="PANTHER" id="PTHR42856">
    <property type="entry name" value="ACYL-COENZYME A THIOESTERASE PAAI"/>
    <property type="match status" value="1"/>
</dbReference>
<protein>
    <submittedName>
        <fullName evidence="4">Phenylacetic acid degradation-related protein:Phenylacetic acid degradation protein PaaD</fullName>
    </submittedName>
</protein>
<sequence length="156" mass="16485">MKNETETDQALAEHVIDWMALNDRVGRGLGVRVVTVKPYAVSLALTVRAEMLNAHDVCHGGVIFSLADSAFAYACNSQNDSALATAGSVQFLSPARLGEELIATARQVAQQKRIGLYDVTVATADGRTVALFRGSSYRVQAALAPLPPGADPAVES</sequence>
<dbReference type="InterPro" id="IPR003736">
    <property type="entry name" value="PAAI_dom"/>
</dbReference>
<dbReference type="AlphaFoldDB" id="A0A380TKL6"/>
<dbReference type="Pfam" id="PF03061">
    <property type="entry name" value="4HBT"/>
    <property type="match status" value="1"/>
</dbReference>
<reference evidence="4" key="1">
    <citation type="submission" date="2018-07" db="EMBL/GenBank/DDBJ databases">
        <authorList>
            <person name="Quirk P.G."/>
            <person name="Krulwich T.A."/>
        </authorList>
    </citation>
    <scope>NUCLEOTIDE SEQUENCE</scope>
</reference>
<dbReference type="GO" id="GO:0016289">
    <property type="term" value="F:acyl-CoA hydrolase activity"/>
    <property type="evidence" value="ECO:0007669"/>
    <property type="project" value="TreeGrafter"/>
</dbReference>
<dbReference type="NCBIfam" id="TIGR02286">
    <property type="entry name" value="PaaD"/>
    <property type="match status" value="1"/>
</dbReference>
<dbReference type="InterPro" id="IPR052723">
    <property type="entry name" value="Acyl-CoA_thioesterase_PaaI"/>
</dbReference>
<name>A0A380TKL6_9ZZZZ</name>
<dbReference type="NCBIfam" id="TIGR00369">
    <property type="entry name" value="unchar_dom_1"/>
    <property type="match status" value="1"/>
</dbReference>
<dbReference type="PANTHER" id="PTHR42856:SF1">
    <property type="entry name" value="ACYL-COENZYME A THIOESTERASE PAAI"/>
    <property type="match status" value="1"/>
</dbReference>
<dbReference type="SUPFAM" id="SSF54637">
    <property type="entry name" value="Thioesterase/thiol ester dehydrase-isomerase"/>
    <property type="match status" value="1"/>
</dbReference>
<evidence type="ECO:0000259" key="3">
    <source>
        <dbReference type="Pfam" id="PF03061"/>
    </source>
</evidence>
<feature type="domain" description="Thioesterase" evidence="3">
    <location>
        <begin position="56"/>
        <end position="130"/>
    </location>
</feature>
<organism evidence="4">
    <name type="scientific">metagenome</name>
    <dbReference type="NCBI Taxonomy" id="256318"/>
    <lineage>
        <taxon>unclassified sequences</taxon>
        <taxon>metagenomes</taxon>
    </lineage>
</organism>
<dbReference type="CDD" id="cd03443">
    <property type="entry name" value="PaaI_thioesterase"/>
    <property type="match status" value="1"/>
</dbReference>
<evidence type="ECO:0000256" key="1">
    <source>
        <dbReference type="ARBA" id="ARBA00008324"/>
    </source>
</evidence>
<dbReference type="FunFam" id="3.10.129.10:FF:000022">
    <property type="entry name" value="Phenylacetic acid degradation protein"/>
    <property type="match status" value="1"/>
</dbReference>
<dbReference type="EMBL" id="UIDG01000648">
    <property type="protein sequence ID" value="SUS08876.1"/>
    <property type="molecule type" value="Genomic_DNA"/>
</dbReference>
<keyword evidence="2" id="KW-0378">Hydrolase</keyword>
<proteinExistence type="inferred from homology"/>
<evidence type="ECO:0000313" key="4">
    <source>
        <dbReference type="EMBL" id="SUS08876.1"/>
    </source>
</evidence>
<dbReference type="InterPro" id="IPR029069">
    <property type="entry name" value="HotDog_dom_sf"/>
</dbReference>
<accession>A0A380TKL6</accession>
<comment type="similarity">
    <text evidence="1">Belongs to the thioesterase PaaI family.</text>
</comment>
<dbReference type="InterPro" id="IPR006683">
    <property type="entry name" value="Thioestr_dom"/>
</dbReference>
<dbReference type="InterPro" id="IPR011973">
    <property type="entry name" value="PaaD"/>
</dbReference>
<evidence type="ECO:0000256" key="2">
    <source>
        <dbReference type="ARBA" id="ARBA00022801"/>
    </source>
</evidence>